<reference evidence="7" key="3">
    <citation type="journal article" date="2014" name="Nature">
        <title>Elephant shark genome provides unique insights into gnathostome evolution.</title>
        <authorList>
            <consortium name="International Elephant Shark Genome Sequencing Consortium"/>
            <person name="Venkatesh B."/>
            <person name="Lee A.P."/>
            <person name="Ravi V."/>
            <person name="Maurya A.K."/>
            <person name="Lian M.M."/>
            <person name="Swann J.B."/>
            <person name="Ohta Y."/>
            <person name="Flajnik M.F."/>
            <person name="Sutoh Y."/>
            <person name="Kasahara M."/>
            <person name="Hoon S."/>
            <person name="Gangu V."/>
            <person name="Roy S.W."/>
            <person name="Irimia M."/>
            <person name="Korzh V."/>
            <person name="Kondrychyn I."/>
            <person name="Lim Z.W."/>
            <person name="Tay B.H."/>
            <person name="Tohari S."/>
            <person name="Kong K.W."/>
            <person name="Ho S."/>
            <person name="Lorente-Galdos B."/>
            <person name="Quilez J."/>
            <person name="Marques-Bonet T."/>
            <person name="Raney B.J."/>
            <person name="Ingham P.W."/>
            <person name="Tay A."/>
            <person name="Hillier L.W."/>
            <person name="Minx P."/>
            <person name="Boehm T."/>
            <person name="Wilson R.K."/>
            <person name="Brenner S."/>
            <person name="Warren W.C."/>
        </authorList>
    </citation>
    <scope>NUCLEOTIDE SEQUENCE [LARGE SCALE GENOMIC DNA]</scope>
</reference>
<evidence type="ECO:0000256" key="2">
    <source>
        <dbReference type="ARBA" id="ARBA00022692"/>
    </source>
</evidence>
<reference evidence="6" key="5">
    <citation type="submission" date="2025-09" db="UniProtKB">
        <authorList>
            <consortium name="Ensembl"/>
        </authorList>
    </citation>
    <scope>IDENTIFICATION</scope>
</reference>
<evidence type="ECO:0000256" key="3">
    <source>
        <dbReference type="ARBA" id="ARBA00022989"/>
    </source>
</evidence>
<reference evidence="7" key="1">
    <citation type="journal article" date="2006" name="Science">
        <title>Ancient noncoding elements conserved in the human genome.</title>
        <authorList>
            <person name="Venkatesh B."/>
            <person name="Kirkness E.F."/>
            <person name="Loh Y.H."/>
            <person name="Halpern A.L."/>
            <person name="Lee A.P."/>
            <person name="Johnson J."/>
            <person name="Dandona N."/>
            <person name="Viswanathan L.D."/>
            <person name="Tay A."/>
            <person name="Venter J.C."/>
            <person name="Strausberg R.L."/>
            <person name="Brenner S."/>
        </authorList>
    </citation>
    <scope>NUCLEOTIDE SEQUENCE [LARGE SCALE GENOMIC DNA]</scope>
</reference>
<dbReference type="Ensembl" id="ENSCMIT00000035414.1">
    <property type="protein sequence ID" value="ENSCMIP00000034892.1"/>
    <property type="gene ID" value="ENSCMIG00000014791.1"/>
</dbReference>
<accession>A0A4W3IZ87</accession>
<reference evidence="6" key="4">
    <citation type="submission" date="2025-08" db="UniProtKB">
        <authorList>
            <consortium name="Ensembl"/>
        </authorList>
    </citation>
    <scope>IDENTIFICATION</scope>
</reference>
<dbReference type="GO" id="GO:0005739">
    <property type="term" value="C:mitochondrion"/>
    <property type="evidence" value="ECO:0007669"/>
    <property type="project" value="TreeGrafter"/>
</dbReference>
<evidence type="ECO:0000256" key="4">
    <source>
        <dbReference type="ARBA" id="ARBA00023136"/>
    </source>
</evidence>
<evidence type="ECO:0000313" key="6">
    <source>
        <dbReference type="Ensembl" id="ENSCMIP00000034892.1"/>
    </source>
</evidence>
<dbReference type="GO" id="GO:0003231">
    <property type="term" value="P:cardiac ventricle development"/>
    <property type="evidence" value="ECO:0007669"/>
    <property type="project" value="TreeGrafter"/>
</dbReference>
<proteinExistence type="predicted"/>
<dbReference type="InParanoid" id="A0A4W3IZ87"/>
<keyword evidence="2 5" id="KW-0812">Transmembrane</keyword>
<evidence type="ECO:0000313" key="7">
    <source>
        <dbReference type="Proteomes" id="UP000314986"/>
    </source>
</evidence>
<feature type="transmembrane region" description="Helical" evidence="5">
    <location>
        <begin position="42"/>
        <end position="61"/>
    </location>
</feature>
<dbReference type="Proteomes" id="UP000314986">
    <property type="component" value="Unassembled WGS sequence"/>
</dbReference>
<comment type="subcellular location">
    <subcellularLocation>
        <location evidence="1">Membrane</location>
        <topology evidence="1">Multi-pass membrane protein</topology>
    </subcellularLocation>
</comment>
<keyword evidence="3 5" id="KW-1133">Transmembrane helix</keyword>
<dbReference type="PANTHER" id="PTHR21706:SF15">
    <property type="entry name" value="TRANSMEMBRANE PROTEIN 65"/>
    <property type="match status" value="1"/>
</dbReference>
<keyword evidence="7" id="KW-1185">Reference proteome</keyword>
<dbReference type="GO" id="GO:1903779">
    <property type="term" value="P:regulation of cardiac conduction"/>
    <property type="evidence" value="ECO:0007669"/>
    <property type="project" value="TreeGrafter"/>
</dbReference>
<reference evidence="7" key="2">
    <citation type="journal article" date="2007" name="PLoS Biol.">
        <title>Survey sequencing and comparative analysis of the elephant shark (Callorhinchus milii) genome.</title>
        <authorList>
            <person name="Venkatesh B."/>
            <person name="Kirkness E.F."/>
            <person name="Loh Y.H."/>
            <person name="Halpern A.L."/>
            <person name="Lee A.P."/>
            <person name="Johnson J."/>
            <person name="Dandona N."/>
            <person name="Viswanathan L.D."/>
            <person name="Tay A."/>
            <person name="Venter J.C."/>
            <person name="Strausberg R.L."/>
            <person name="Brenner S."/>
        </authorList>
    </citation>
    <scope>NUCLEOTIDE SEQUENCE [LARGE SCALE GENOMIC DNA]</scope>
</reference>
<dbReference type="GeneTree" id="ENSGT00390000017802"/>
<organism evidence="6 7">
    <name type="scientific">Callorhinchus milii</name>
    <name type="common">Ghost shark</name>
    <dbReference type="NCBI Taxonomy" id="7868"/>
    <lineage>
        <taxon>Eukaryota</taxon>
        <taxon>Metazoa</taxon>
        <taxon>Chordata</taxon>
        <taxon>Craniata</taxon>
        <taxon>Vertebrata</taxon>
        <taxon>Chondrichthyes</taxon>
        <taxon>Holocephali</taxon>
        <taxon>Chimaeriformes</taxon>
        <taxon>Callorhinchidae</taxon>
        <taxon>Callorhinchus</taxon>
    </lineage>
</organism>
<dbReference type="PANTHER" id="PTHR21706">
    <property type="entry name" value="TRANSMEMBRANE PROTEIN 65"/>
    <property type="match status" value="1"/>
</dbReference>
<dbReference type="InterPro" id="IPR019537">
    <property type="entry name" value="TMEM65"/>
</dbReference>
<feature type="transmembrane region" description="Helical" evidence="5">
    <location>
        <begin position="73"/>
        <end position="91"/>
    </location>
</feature>
<dbReference type="AlphaFoldDB" id="A0A4W3IZ87"/>
<keyword evidence="4 5" id="KW-0472">Membrane</keyword>
<name>A0A4W3IZ87_CALMI</name>
<evidence type="ECO:0000256" key="5">
    <source>
        <dbReference type="SAM" id="Phobius"/>
    </source>
</evidence>
<dbReference type="Pfam" id="PF10507">
    <property type="entry name" value="TMEM65"/>
    <property type="match status" value="1"/>
</dbReference>
<sequence>MVYFEYDCILNPPGYLALSGAMILIVKFCVDLSSSIINFPSFSHLAVFLHSAIPFVGFGFLDNAIMIVAGTQIELSIGVIFGISTMAGMIATGLRTSFAISLAGYVEALAYRLGLPCPDLSPKQADMWQTRVSSQLGKVIGVTIGCCLGMFPLLFLKSDEEEIPEETAKLIEENTIDQK</sequence>
<protein>
    <submittedName>
        <fullName evidence="6">Transmembrane protein 65</fullName>
    </submittedName>
</protein>
<dbReference type="GO" id="GO:0016020">
    <property type="term" value="C:membrane"/>
    <property type="evidence" value="ECO:0007669"/>
    <property type="project" value="UniProtKB-SubCell"/>
</dbReference>
<dbReference type="STRING" id="7868.ENSCMIP00000034892"/>
<dbReference type="OMA" id="PALMRIT"/>
<evidence type="ECO:0000256" key="1">
    <source>
        <dbReference type="ARBA" id="ARBA00004141"/>
    </source>
</evidence>
<feature type="transmembrane region" description="Helical" evidence="5">
    <location>
        <begin position="12"/>
        <end position="30"/>
    </location>
</feature>